<dbReference type="GO" id="GO:0005524">
    <property type="term" value="F:ATP binding"/>
    <property type="evidence" value="ECO:0007669"/>
    <property type="project" value="UniProtKB-KW"/>
</dbReference>
<evidence type="ECO:0000313" key="6">
    <source>
        <dbReference type="EMBL" id="QPT52852.1"/>
    </source>
</evidence>
<dbReference type="AlphaFoldDB" id="A0A7T3CES5"/>
<dbReference type="SUPFAM" id="SSF69572">
    <property type="entry name" value="Activating enzymes of the ubiquitin-like proteins"/>
    <property type="match status" value="1"/>
</dbReference>
<evidence type="ECO:0000256" key="2">
    <source>
        <dbReference type="ARBA" id="ARBA00022741"/>
    </source>
</evidence>
<dbReference type="RefSeq" id="WP_081101560.1">
    <property type="nucleotide sequence ID" value="NZ_CP065738.1"/>
</dbReference>
<proteinExistence type="predicted"/>
<dbReference type="KEGG" id="rkr:I6G21_05760"/>
<accession>A0A7T3CES5</accession>
<dbReference type="InterPro" id="IPR001763">
    <property type="entry name" value="Rhodanese-like_dom"/>
</dbReference>
<dbReference type="GO" id="GO:0016779">
    <property type="term" value="F:nucleotidyltransferase activity"/>
    <property type="evidence" value="ECO:0007669"/>
    <property type="project" value="TreeGrafter"/>
</dbReference>
<keyword evidence="2" id="KW-0547">Nucleotide-binding</keyword>
<feature type="region of interest" description="Disordered" evidence="4">
    <location>
        <begin position="1"/>
        <end position="31"/>
    </location>
</feature>
<dbReference type="OrthoDB" id="9804286at2"/>
<dbReference type="CDD" id="cd00757">
    <property type="entry name" value="ThiF_MoeB_HesA_family"/>
    <property type="match status" value="1"/>
</dbReference>
<feature type="domain" description="Rhodanese" evidence="5">
    <location>
        <begin position="327"/>
        <end position="424"/>
    </location>
</feature>
<dbReference type="SUPFAM" id="SSF52821">
    <property type="entry name" value="Rhodanese/Cell cycle control phosphatase"/>
    <property type="match status" value="1"/>
</dbReference>
<dbReference type="PANTHER" id="PTHR10953:SF102">
    <property type="entry name" value="ADENYLYLTRANSFERASE AND SULFURTRANSFERASE MOCS3"/>
    <property type="match status" value="1"/>
</dbReference>
<protein>
    <submittedName>
        <fullName evidence="6">HesA/MoeB/ThiF family protein</fullName>
    </submittedName>
</protein>
<reference evidence="6 7" key="1">
    <citation type="submission" date="2020-12" db="EMBL/GenBank/DDBJ databases">
        <title>FDA dAtabase for Regulatory Grade micrObial Sequences (FDA-ARGOS): Supporting development and validation of Infectious Disease Dx tests.</title>
        <authorList>
            <person name="Sproer C."/>
            <person name="Gronow S."/>
            <person name="Severitt S."/>
            <person name="Schroder I."/>
            <person name="Tallon L."/>
            <person name="Sadzewicz L."/>
            <person name="Zhao X."/>
            <person name="Boylan J."/>
            <person name="Ott S."/>
            <person name="Bowen H."/>
            <person name="Vavikolanu K."/>
            <person name="Mehta A."/>
            <person name="Aluvathingal J."/>
            <person name="Nadendla S."/>
            <person name="Lowell S."/>
            <person name="Myers T."/>
            <person name="Yan Y."/>
            <person name="Sichtig H."/>
        </authorList>
    </citation>
    <scope>NUCLEOTIDE SEQUENCE [LARGE SCALE GENOMIC DNA]</scope>
    <source>
        <strain evidence="6 7">FDAARGOS_864</strain>
    </source>
</reference>
<dbReference type="EMBL" id="CP065738">
    <property type="protein sequence ID" value="QPT52852.1"/>
    <property type="molecule type" value="Genomic_DNA"/>
</dbReference>
<dbReference type="Pfam" id="PF00581">
    <property type="entry name" value="Rhodanese"/>
    <property type="match status" value="1"/>
</dbReference>
<dbReference type="GO" id="GO:0004792">
    <property type="term" value="F:thiosulfate-cyanide sulfurtransferase activity"/>
    <property type="evidence" value="ECO:0007669"/>
    <property type="project" value="TreeGrafter"/>
</dbReference>
<keyword evidence="3" id="KW-0067">ATP-binding</keyword>
<dbReference type="InterPro" id="IPR000594">
    <property type="entry name" value="ThiF_NAD_FAD-bd"/>
</dbReference>
<evidence type="ECO:0000256" key="4">
    <source>
        <dbReference type="SAM" id="MobiDB-lite"/>
    </source>
</evidence>
<dbReference type="InterPro" id="IPR035985">
    <property type="entry name" value="Ubiquitin-activating_enz"/>
</dbReference>
<dbReference type="GO" id="GO:0005829">
    <property type="term" value="C:cytosol"/>
    <property type="evidence" value="ECO:0007669"/>
    <property type="project" value="TreeGrafter"/>
</dbReference>
<dbReference type="Gene3D" id="3.40.250.10">
    <property type="entry name" value="Rhodanese-like domain"/>
    <property type="match status" value="1"/>
</dbReference>
<evidence type="ECO:0000259" key="5">
    <source>
        <dbReference type="PROSITE" id="PS50206"/>
    </source>
</evidence>
<name>A0A7T3CES5_9MICC</name>
<evidence type="ECO:0000256" key="1">
    <source>
        <dbReference type="ARBA" id="ARBA00022679"/>
    </source>
</evidence>
<dbReference type="GeneID" id="61262880"/>
<dbReference type="InterPro" id="IPR045886">
    <property type="entry name" value="ThiF/MoeB/HesA"/>
</dbReference>
<organism evidence="6 7">
    <name type="scientific">Rothia kristinae</name>
    <dbReference type="NCBI Taxonomy" id="37923"/>
    <lineage>
        <taxon>Bacteria</taxon>
        <taxon>Bacillati</taxon>
        <taxon>Actinomycetota</taxon>
        <taxon>Actinomycetes</taxon>
        <taxon>Micrococcales</taxon>
        <taxon>Micrococcaceae</taxon>
        <taxon>Rothia</taxon>
    </lineage>
</organism>
<dbReference type="GO" id="GO:0008641">
    <property type="term" value="F:ubiquitin-like modifier activating enzyme activity"/>
    <property type="evidence" value="ECO:0007669"/>
    <property type="project" value="InterPro"/>
</dbReference>
<dbReference type="FunFam" id="3.40.50.720:FF:000033">
    <property type="entry name" value="Adenylyltransferase and sulfurtransferase MOCS3"/>
    <property type="match status" value="1"/>
</dbReference>
<evidence type="ECO:0000256" key="3">
    <source>
        <dbReference type="ARBA" id="ARBA00022840"/>
    </source>
</evidence>
<dbReference type="Gene3D" id="3.40.50.720">
    <property type="entry name" value="NAD(P)-binding Rossmann-like Domain"/>
    <property type="match status" value="1"/>
</dbReference>
<dbReference type="PANTHER" id="PTHR10953">
    <property type="entry name" value="UBIQUITIN-ACTIVATING ENZYME E1"/>
    <property type="match status" value="1"/>
</dbReference>
<dbReference type="GO" id="GO:0008146">
    <property type="term" value="F:sulfotransferase activity"/>
    <property type="evidence" value="ECO:0007669"/>
    <property type="project" value="TreeGrafter"/>
</dbReference>
<gene>
    <name evidence="6" type="ORF">I6G21_05760</name>
</gene>
<evidence type="ECO:0000313" key="7">
    <source>
        <dbReference type="Proteomes" id="UP000594975"/>
    </source>
</evidence>
<dbReference type="Pfam" id="PF00899">
    <property type="entry name" value="ThiF"/>
    <property type="match status" value="1"/>
</dbReference>
<keyword evidence="1" id="KW-0808">Transferase</keyword>
<dbReference type="PROSITE" id="PS50206">
    <property type="entry name" value="RHODANESE_3"/>
    <property type="match status" value="1"/>
</dbReference>
<dbReference type="InterPro" id="IPR036873">
    <property type="entry name" value="Rhodanese-like_dom_sf"/>
</dbReference>
<dbReference type="Proteomes" id="UP000594975">
    <property type="component" value="Chromosome"/>
</dbReference>
<dbReference type="SMART" id="SM00450">
    <property type="entry name" value="RHOD"/>
    <property type="match status" value="1"/>
</dbReference>
<sequence length="424" mass="45001">MPVAPEDAGVVLPPTRAGGAGRAPSPRYRSPDDLTQAQLERFRRHLSLTGFGPEPQLRLLNAHAVVIGAGGLGAPVLSYLAAAGVGRITVIDADVVERSNLHRQVIHGESVLGRPKTASAARTVRELHPEAEVTEIREVLDAGNALRLLAGADVVLDGSDNFPTRYAVADAAEILRVPVVYGAILRFDGQVSVFWPGRGPLYRDLFPTMPGPGEVPSCAEAGVIGVLPGVIGTLMATEAVKVLAGVGEPLIGRLLFYDALTAGFREVPFAPDPRRRPVTRMGAARDYDAAACAVPSADEAARPAASACPARESGQIPPERLRRWRAEEEAPLVLDVREAWEHRLGAIPGSPLLPLGEIQRDPAAAAHRVRRLREQTGAGGGPVVLYCQAGVRSRRAQEALAAADPDTPWLSLSGGYDAWEREDA</sequence>